<dbReference type="Gene3D" id="3.40.50.2000">
    <property type="entry name" value="Glycogen Phosphorylase B"/>
    <property type="match status" value="2"/>
</dbReference>
<accession>A0A2H0TWL0</accession>
<dbReference type="Pfam" id="PF13439">
    <property type="entry name" value="Glyco_transf_4"/>
    <property type="match status" value="1"/>
</dbReference>
<keyword evidence="3" id="KW-0808">Transferase</keyword>
<evidence type="ECO:0000259" key="2">
    <source>
        <dbReference type="Pfam" id="PF13439"/>
    </source>
</evidence>
<dbReference type="PANTHER" id="PTHR45947">
    <property type="entry name" value="SULFOQUINOVOSYL TRANSFERASE SQD2"/>
    <property type="match status" value="1"/>
</dbReference>
<protein>
    <submittedName>
        <fullName evidence="3">Glycosyltransferase family 4 protein</fullName>
    </submittedName>
</protein>
<dbReference type="AlphaFoldDB" id="A0A2H0TWL0"/>
<dbReference type="SUPFAM" id="SSF53756">
    <property type="entry name" value="UDP-Glycosyltransferase/glycogen phosphorylase"/>
    <property type="match status" value="1"/>
</dbReference>
<proteinExistence type="predicted"/>
<evidence type="ECO:0000313" key="4">
    <source>
        <dbReference type="Proteomes" id="UP000231530"/>
    </source>
</evidence>
<evidence type="ECO:0000313" key="3">
    <source>
        <dbReference type="EMBL" id="PIR76554.1"/>
    </source>
</evidence>
<dbReference type="InterPro" id="IPR001296">
    <property type="entry name" value="Glyco_trans_1"/>
</dbReference>
<dbReference type="Pfam" id="PF00534">
    <property type="entry name" value="Glycos_transf_1"/>
    <property type="match status" value="1"/>
</dbReference>
<evidence type="ECO:0000259" key="1">
    <source>
        <dbReference type="Pfam" id="PF00534"/>
    </source>
</evidence>
<feature type="domain" description="Glycosyltransferase subfamily 4-like N-terminal" evidence="2">
    <location>
        <begin position="15"/>
        <end position="191"/>
    </location>
</feature>
<comment type="caution">
    <text evidence="3">The sequence shown here is derived from an EMBL/GenBank/DDBJ whole genome shotgun (WGS) entry which is preliminary data.</text>
</comment>
<gene>
    <name evidence="3" type="ORF">COU32_01435</name>
</gene>
<dbReference type="GO" id="GO:0016757">
    <property type="term" value="F:glycosyltransferase activity"/>
    <property type="evidence" value="ECO:0007669"/>
    <property type="project" value="InterPro"/>
</dbReference>
<reference evidence="4" key="1">
    <citation type="submission" date="2017-09" db="EMBL/GenBank/DDBJ databases">
        <title>Depth-based differentiation of microbial function through sediment-hosted aquifers and enrichment of novel symbionts in the deep terrestrial subsurface.</title>
        <authorList>
            <person name="Probst A.J."/>
            <person name="Ladd B."/>
            <person name="Jarett J.K."/>
            <person name="Geller-Mcgrath D.E."/>
            <person name="Sieber C.M.K."/>
            <person name="Emerson J.B."/>
            <person name="Anantharaman K."/>
            <person name="Thomas B.C."/>
            <person name="Malmstrom R."/>
            <person name="Stieglmeier M."/>
            <person name="Klingl A."/>
            <person name="Woyke T."/>
            <person name="Ryan C.M."/>
            <person name="Banfield J.F."/>
        </authorList>
    </citation>
    <scope>NUCLEOTIDE SEQUENCE [LARGE SCALE GENOMIC DNA]</scope>
</reference>
<feature type="domain" description="Glycosyl transferase family 1" evidence="1">
    <location>
        <begin position="203"/>
        <end position="364"/>
    </location>
</feature>
<name>A0A2H0TWL0_9BACT</name>
<dbReference type="EMBL" id="PFBY01000019">
    <property type="protein sequence ID" value="PIR76554.1"/>
    <property type="molecule type" value="Genomic_DNA"/>
</dbReference>
<sequence length="396" mass="44634">MNILIASDTYYPNLNGASYFTYRLATLLAKRGHHVSVICPSQTYQKTTYIQDGVHVYGVPSMSVLMYKGFRFSPLTISKKAISESLSKIQPEVMHIQNHFFIGRAVSEYATKHHIPIMGTNHFMPENLVHYLHFPPKIEAYINRIAWKQCFKVFKHLNIVTTPTHTAAALLKKVGFPKEVKVLSCGLDLKRFKPTHPDIARSIKQTYHIPLERKVLLYTGRLDREKRIDIVLHAMPIILKTCDAHLVIAGEGKQHHTLETLAHTLGIQDRVTFTGFVPDNIFQDIYHVADVFVNAGIAELQSIVTMEALASGLPVVAANAMALPELVHDGKNGFLFPVDDIDALATHVIRIFSDSTLQAQMSQESLRIIQKHDIQNVIQVYESLYEQTIANTKSTT</sequence>
<dbReference type="InterPro" id="IPR050194">
    <property type="entry name" value="Glycosyltransferase_grp1"/>
</dbReference>
<dbReference type="PANTHER" id="PTHR45947:SF3">
    <property type="entry name" value="SULFOQUINOVOSYL TRANSFERASE SQD2"/>
    <property type="match status" value="1"/>
</dbReference>
<organism evidence="3 4">
    <name type="scientific">Candidatus Magasanikbacteria bacterium CG10_big_fil_rev_8_21_14_0_10_42_10</name>
    <dbReference type="NCBI Taxonomy" id="1974649"/>
    <lineage>
        <taxon>Bacteria</taxon>
        <taxon>Candidatus Magasanikiibacteriota</taxon>
    </lineage>
</organism>
<dbReference type="Proteomes" id="UP000231530">
    <property type="component" value="Unassembled WGS sequence"/>
</dbReference>
<dbReference type="InterPro" id="IPR028098">
    <property type="entry name" value="Glyco_trans_4-like_N"/>
</dbReference>